<dbReference type="EMBL" id="CP012040">
    <property type="protein sequence ID" value="AKP53582.1"/>
    <property type="molecule type" value="Genomic_DNA"/>
</dbReference>
<evidence type="ECO:0000313" key="3">
    <source>
        <dbReference type="Proteomes" id="UP000036520"/>
    </source>
</evidence>
<dbReference type="InterPro" id="IPR041175">
    <property type="entry name" value="VLRF1/Vms1"/>
</dbReference>
<dbReference type="Proteomes" id="UP000036520">
    <property type="component" value="Chromosome"/>
</dbReference>
<accession>A0A0H4PYS8</accession>
<dbReference type="STRING" id="320787.CA2015_4234"/>
<dbReference type="OrthoDB" id="850705at2"/>
<dbReference type="PATRIC" id="fig|320787.5.peg.4645"/>
<dbReference type="KEGG" id="camu:CA2015_4234"/>
<dbReference type="Pfam" id="PF18826">
    <property type="entry name" value="bVLRF1"/>
    <property type="match status" value="1"/>
</dbReference>
<dbReference type="AlphaFoldDB" id="A0A0H4PYS8"/>
<feature type="domain" description="VLRF1" evidence="1">
    <location>
        <begin position="59"/>
        <end position="197"/>
    </location>
</feature>
<dbReference type="PROSITE" id="PS52044">
    <property type="entry name" value="VLRF1"/>
    <property type="match status" value="1"/>
</dbReference>
<sequence>MVINNIEKFLDWVLTKQLSLSYIASKHKLRIHDKEEIIGDLWLSFNLSFDPIANKVTKAEKNWIVLLVRAGTAAVGYFEEGINMEHKVFRAYMVRKKQGKSQIKYLKTKGKSRAGSRVRLGASEKFFEDINNKISQYLNNYPIDYIAYSCSKTLWPFLFSAEGSFKKDDPRLYKVPQHVQEPGYEKLLKINDFLQCSNLVIEEKYPDYFSSYIDIESPEQEDNDDW</sequence>
<protein>
    <recommendedName>
        <fullName evidence="1">VLRF1 domain-containing protein</fullName>
    </recommendedName>
</protein>
<evidence type="ECO:0000259" key="1">
    <source>
        <dbReference type="PROSITE" id="PS52044"/>
    </source>
</evidence>
<gene>
    <name evidence="2" type="ORF">CA2015_4234</name>
</gene>
<organism evidence="2 3">
    <name type="scientific">Cyclobacterium amurskyense</name>
    <dbReference type="NCBI Taxonomy" id="320787"/>
    <lineage>
        <taxon>Bacteria</taxon>
        <taxon>Pseudomonadati</taxon>
        <taxon>Bacteroidota</taxon>
        <taxon>Cytophagia</taxon>
        <taxon>Cytophagales</taxon>
        <taxon>Cyclobacteriaceae</taxon>
        <taxon>Cyclobacterium</taxon>
    </lineage>
</organism>
<dbReference type="RefSeq" id="WP_048643676.1">
    <property type="nucleotide sequence ID" value="NZ_CP012040.1"/>
</dbReference>
<reference evidence="2 3" key="1">
    <citation type="submission" date="2015-07" db="EMBL/GenBank/DDBJ databases">
        <authorList>
            <person name="Kim K.M."/>
        </authorList>
    </citation>
    <scope>NUCLEOTIDE SEQUENCE [LARGE SCALE GENOMIC DNA]</scope>
    <source>
        <strain evidence="2 3">KCTC 12363</strain>
    </source>
</reference>
<name>A0A0H4PYS8_9BACT</name>
<proteinExistence type="predicted"/>
<evidence type="ECO:0000313" key="2">
    <source>
        <dbReference type="EMBL" id="AKP53582.1"/>
    </source>
</evidence>
<keyword evidence="3" id="KW-1185">Reference proteome</keyword>